<feature type="compositionally biased region" description="Low complexity" evidence="1">
    <location>
        <begin position="241"/>
        <end position="256"/>
    </location>
</feature>
<reference evidence="2" key="1">
    <citation type="journal article" date="2025" name="Foods">
        <title>Unveiling the Microbial Signatures of Arabica Coffee Cherries: Insights into Ripeness Specific Diversity, Functional Traits, and Implications for Quality and Safety.</title>
        <authorList>
            <consortium name="RefSeq"/>
            <person name="Tenea G.N."/>
            <person name="Cifuentes V."/>
            <person name="Reyes P."/>
            <person name="Cevallos-Vallejos M."/>
        </authorList>
    </citation>
    <scope>NUCLEOTIDE SEQUENCE [LARGE SCALE GENOMIC DNA]</scope>
</reference>
<evidence type="ECO:0000256" key="1">
    <source>
        <dbReference type="SAM" id="MobiDB-lite"/>
    </source>
</evidence>
<reference evidence="3" key="2">
    <citation type="submission" date="2025-08" db="UniProtKB">
        <authorList>
            <consortium name="RefSeq"/>
        </authorList>
    </citation>
    <scope>IDENTIFICATION</scope>
    <source>
        <tissue evidence="3">Leaves</tissue>
    </source>
</reference>
<feature type="compositionally biased region" description="Low complexity" evidence="1">
    <location>
        <begin position="144"/>
        <end position="168"/>
    </location>
</feature>
<dbReference type="Proteomes" id="UP001652660">
    <property type="component" value="Chromosome 8e"/>
</dbReference>
<dbReference type="RefSeq" id="XP_027079670.1">
    <property type="nucleotide sequence ID" value="XM_027223869.2"/>
</dbReference>
<gene>
    <name evidence="3" type="primary">LOC113702741</name>
</gene>
<proteinExistence type="predicted"/>
<feature type="region of interest" description="Disordered" evidence="1">
    <location>
        <begin position="238"/>
        <end position="263"/>
    </location>
</feature>
<accession>A0A6P6TNN4</accession>
<organism evidence="2 3">
    <name type="scientific">Coffea arabica</name>
    <name type="common">Arabian coffee</name>
    <dbReference type="NCBI Taxonomy" id="13443"/>
    <lineage>
        <taxon>Eukaryota</taxon>
        <taxon>Viridiplantae</taxon>
        <taxon>Streptophyta</taxon>
        <taxon>Embryophyta</taxon>
        <taxon>Tracheophyta</taxon>
        <taxon>Spermatophyta</taxon>
        <taxon>Magnoliopsida</taxon>
        <taxon>eudicotyledons</taxon>
        <taxon>Gunneridae</taxon>
        <taxon>Pentapetalae</taxon>
        <taxon>asterids</taxon>
        <taxon>lamiids</taxon>
        <taxon>Gentianales</taxon>
        <taxon>Rubiaceae</taxon>
        <taxon>Ixoroideae</taxon>
        <taxon>Gardenieae complex</taxon>
        <taxon>Bertiereae - Coffeeae clade</taxon>
        <taxon>Coffeeae</taxon>
        <taxon>Coffea</taxon>
    </lineage>
</organism>
<keyword evidence="2" id="KW-1185">Reference proteome</keyword>
<dbReference type="PANTHER" id="PTHR33623:SF4">
    <property type="entry name" value="DUF4378 DOMAIN-CONTAINING PROTEIN"/>
    <property type="match status" value="1"/>
</dbReference>
<dbReference type="AlphaFoldDB" id="A0A6P6TNN4"/>
<feature type="region of interest" description="Disordered" evidence="1">
    <location>
        <begin position="141"/>
        <end position="168"/>
    </location>
</feature>
<dbReference type="OrthoDB" id="668456at2759"/>
<dbReference type="PANTHER" id="PTHR33623">
    <property type="entry name" value="OS04G0572500 PROTEIN"/>
    <property type="match status" value="1"/>
</dbReference>
<evidence type="ECO:0000313" key="2">
    <source>
        <dbReference type="Proteomes" id="UP001652660"/>
    </source>
</evidence>
<name>A0A6P6TNN4_COFAR</name>
<sequence length="488" mass="55738">MELSLAKPQTLRKPLMLKDYLLDDLSSCSSSGFRTYPRRQCCTSVGFLLEINLKNKPPKHIKRPPLKNPSKPLPSAFQRAINAVKSLPFAAVKSSSSTSSSKLRLTLLPRSLSRKLLKRSFWKRNDRKEIPRLEPISQLIVQNTSPPSDFTTTTTTGDRYSSSSESNSWWDSDFTASDDSTASGNSSEVKILNEIHHDVVLVENTFRNKNYSYYLSKRLPNDKVVGSKRAAVKVGGDDSIAKTSSSSDSCTSSNIIKKWPSEDEREQFSPVSVLDCPFDEDDEVSSPFQHRLARMEAGTKKRLMKKINRSERLTQLEPVNLQQRIALSESDQESNESPQRHSSESVFILDSEEEENQASDKPFKLLQLVKATIPSISQHFKADHDNLLLDFFKEGMEEDSSSPEHAKVLTRRVKLDDELLKVPTSWIMGQPRELFLEWDVQKNRETYIRDMERGWTWRKLNEEKQEVALELEVEVFASLMNEMLNDLL</sequence>
<dbReference type="GeneID" id="113702741"/>
<evidence type="ECO:0000313" key="3">
    <source>
        <dbReference type="RefSeq" id="XP_027079670.1"/>
    </source>
</evidence>
<protein>
    <submittedName>
        <fullName evidence="3">Uncharacterized protein isoform X1</fullName>
    </submittedName>
</protein>